<keyword evidence="5" id="KW-1185">Reference proteome</keyword>
<dbReference type="Pfam" id="PF11250">
    <property type="entry name" value="FAF"/>
    <property type="match status" value="1"/>
</dbReference>
<proteinExistence type="inferred from homology"/>
<protein>
    <recommendedName>
        <fullName evidence="3">FAF domain-containing protein</fullName>
    </recommendedName>
</protein>
<comment type="similarity">
    <text evidence="1">Belongs to the fantastic four family.</text>
</comment>
<dbReference type="InterPro" id="IPR021410">
    <property type="entry name" value="FAF"/>
</dbReference>
<evidence type="ECO:0000259" key="3">
    <source>
        <dbReference type="Pfam" id="PF11250"/>
    </source>
</evidence>
<organism evidence="4 5">
    <name type="scientific">Cuscuta europaea</name>
    <name type="common">European dodder</name>
    <dbReference type="NCBI Taxonomy" id="41803"/>
    <lineage>
        <taxon>Eukaryota</taxon>
        <taxon>Viridiplantae</taxon>
        <taxon>Streptophyta</taxon>
        <taxon>Embryophyta</taxon>
        <taxon>Tracheophyta</taxon>
        <taxon>Spermatophyta</taxon>
        <taxon>Magnoliopsida</taxon>
        <taxon>eudicotyledons</taxon>
        <taxon>Gunneridae</taxon>
        <taxon>Pentapetalae</taxon>
        <taxon>asterids</taxon>
        <taxon>lamiids</taxon>
        <taxon>Solanales</taxon>
        <taxon>Convolvulaceae</taxon>
        <taxon>Cuscuteae</taxon>
        <taxon>Cuscuta</taxon>
        <taxon>Cuscuta subgen. Cuscuta</taxon>
    </lineage>
</organism>
<dbReference type="Proteomes" id="UP001152484">
    <property type="component" value="Unassembled WGS sequence"/>
</dbReference>
<evidence type="ECO:0000256" key="1">
    <source>
        <dbReference type="ARBA" id="ARBA00008690"/>
    </source>
</evidence>
<dbReference type="EMBL" id="CAMAPE010000038">
    <property type="protein sequence ID" value="CAH9101549.1"/>
    <property type="molecule type" value="Genomic_DNA"/>
</dbReference>
<sequence>MHFLDSMAAADSNSPMMTRGGRVEWNGEKGELTDSARGFPPPLPWLARTENSSSCRMPWVLKRYYTEDGRLVITGEKSDRHEYLEAYRSGSRLRLRLVPLSVPLVGDESPDECAEEGQGGSLGGDGCDRAADAAVQDRSGTVNGAGTLMTDASCGCGGGGGGGNKKCSNSLIIGVGVTAIAPIVHI</sequence>
<feature type="domain" description="FAF" evidence="3">
    <location>
        <begin position="39"/>
        <end position="97"/>
    </location>
</feature>
<evidence type="ECO:0000313" key="5">
    <source>
        <dbReference type="Proteomes" id="UP001152484"/>
    </source>
</evidence>
<feature type="region of interest" description="Disordered" evidence="2">
    <location>
        <begin position="106"/>
        <end position="126"/>
    </location>
</feature>
<dbReference type="AlphaFoldDB" id="A0A9P0ZIL6"/>
<evidence type="ECO:0000256" key="2">
    <source>
        <dbReference type="SAM" id="MobiDB-lite"/>
    </source>
</evidence>
<dbReference type="InterPro" id="IPR046431">
    <property type="entry name" value="FAF_dom"/>
</dbReference>
<accession>A0A9P0ZIL6</accession>
<dbReference type="OrthoDB" id="1928183at2759"/>
<dbReference type="PANTHER" id="PTHR33155:SF75">
    <property type="entry name" value="OS02G0750800 PROTEIN"/>
    <property type="match status" value="1"/>
</dbReference>
<evidence type="ECO:0000313" key="4">
    <source>
        <dbReference type="EMBL" id="CAH9101549.1"/>
    </source>
</evidence>
<dbReference type="PANTHER" id="PTHR33155">
    <property type="entry name" value="FANTASTIC FOUR-LIKE PROTEIN (DUF3049)"/>
    <property type="match status" value="1"/>
</dbReference>
<reference evidence="4" key="1">
    <citation type="submission" date="2022-07" db="EMBL/GenBank/DDBJ databases">
        <authorList>
            <person name="Macas J."/>
            <person name="Novak P."/>
            <person name="Neumann P."/>
        </authorList>
    </citation>
    <scope>NUCLEOTIDE SEQUENCE</scope>
</reference>
<comment type="caution">
    <text evidence="4">The sequence shown here is derived from an EMBL/GenBank/DDBJ whole genome shotgun (WGS) entry which is preliminary data.</text>
</comment>
<gene>
    <name evidence="4" type="ORF">CEURO_LOCUS15428</name>
</gene>
<name>A0A9P0ZIL6_CUSEU</name>